<organism evidence="2 3">
    <name type="scientific">Saccharibacillus alkalitolerans</name>
    <dbReference type="NCBI Taxonomy" id="2705290"/>
    <lineage>
        <taxon>Bacteria</taxon>
        <taxon>Bacillati</taxon>
        <taxon>Bacillota</taxon>
        <taxon>Bacilli</taxon>
        <taxon>Bacillales</taxon>
        <taxon>Paenibacillaceae</taxon>
        <taxon>Saccharibacillus</taxon>
    </lineage>
</organism>
<feature type="transmembrane region" description="Helical" evidence="1">
    <location>
        <begin position="126"/>
        <end position="146"/>
    </location>
</feature>
<sequence length="193" mass="20984">MRKNVNLISWGLILTLINLVGSLWIGTLIDVAAYLMVYVGASRMKGVNPLFRQAGGLALTVILLSVINAFLPGDPEALLAEMPAWAWGFDLLGMFVGFALVYAVCEGTRREAEKEGEQELERKMKIGWQLYIVPSALAAAITPFALNFGEQLGLTLMWLAAALLSLVAMISIIVGLRRAGRDLRFDSAGLNES</sequence>
<comment type="caution">
    <text evidence="2">The sequence shown here is derived from an EMBL/GenBank/DDBJ whole genome shotgun (WGS) entry which is preliminary data.</text>
</comment>
<feature type="transmembrane region" description="Helical" evidence="1">
    <location>
        <begin position="84"/>
        <end position="105"/>
    </location>
</feature>
<feature type="transmembrane region" description="Helical" evidence="1">
    <location>
        <begin position="152"/>
        <end position="176"/>
    </location>
</feature>
<dbReference type="EMBL" id="JAAFGS010000013">
    <property type="protein sequence ID" value="NGZ78019.1"/>
    <property type="molecule type" value="Genomic_DNA"/>
</dbReference>
<dbReference type="RefSeq" id="WP_166279562.1">
    <property type="nucleotide sequence ID" value="NZ_JAAFGS010000013.1"/>
</dbReference>
<protein>
    <recommendedName>
        <fullName evidence="4">DUF308 domain-containing protein</fullName>
    </recommendedName>
</protein>
<evidence type="ECO:0000256" key="1">
    <source>
        <dbReference type="SAM" id="Phobius"/>
    </source>
</evidence>
<reference evidence="2 3" key="1">
    <citation type="submission" date="2020-01" db="EMBL/GenBank/DDBJ databases">
        <title>Polyphasic characterisation and genomic insights into a novel alkali tolerant bacterium VR-M41.</title>
        <authorList>
            <person name="Vemuluri V.R."/>
        </authorList>
    </citation>
    <scope>NUCLEOTIDE SEQUENCE [LARGE SCALE GENOMIC DNA]</scope>
    <source>
        <strain evidence="2 3">VR-M41</strain>
    </source>
</reference>
<feature type="transmembrane region" description="Helical" evidence="1">
    <location>
        <begin position="12"/>
        <end position="38"/>
    </location>
</feature>
<evidence type="ECO:0008006" key="4">
    <source>
        <dbReference type="Google" id="ProtNLM"/>
    </source>
</evidence>
<keyword evidence="1" id="KW-1133">Transmembrane helix</keyword>
<dbReference type="Proteomes" id="UP000800303">
    <property type="component" value="Unassembled WGS sequence"/>
</dbReference>
<evidence type="ECO:0000313" key="2">
    <source>
        <dbReference type="EMBL" id="NGZ78019.1"/>
    </source>
</evidence>
<name>A0ABX0FCW0_9BACL</name>
<evidence type="ECO:0000313" key="3">
    <source>
        <dbReference type="Proteomes" id="UP000800303"/>
    </source>
</evidence>
<keyword evidence="1" id="KW-0472">Membrane</keyword>
<keyword evidence="3" id="KW-1185">Reference proteome</keyword>
<feature type="transmembrane region" description="Helical" evidence="1">
    <location>
        <begin position="50"/>
        <end position="72"/>
    </location>
</feature>
<proteinExistence type="predicted"/>
<gene>
    <name evidence="2" type="ORF">GYN08_22250</name>
</gene>
<accession>A0ABX0FCW0</accession>
<keyword evidence="1" id="KW-0812">Transmembrane</keyword>